<accession>A0ABU2C1K9</accession>
<comment type="caution">
    <text evidence="1">The sequence shown here is derived from an EMBL/GenBank/DDBJ whole genome shotgun (WGS) entry which is preliminary data.</text>
</comment>
<evidence type="ECO:0000313" key="1">
    <source>
        <dbReference type="EMBL" id="MDR7364559.1"/>
    </source>
</evidence>
<gene>
    <name evidence="1" type="ORF">J2S63_004112</name>
</gene>
<evidence type="ECO:0000313" key="2">
    <source>
        <dbReference type="Proteomes" id="UP001183648"/>
    </source>
</evidence>
<proteinExistence type="predicted"/>
<dbReference type="Pfam" id="PF14345">
    <property type="entry name" value="GDYXXLXY"/>
    <property type="match status" value="1"/>
</dbReference>
<keyword evidence="2" id="KW-1185">Reference proteome</keyword>
<reference evidence="1 2" key="1">
    <citation type="submission" date="2023-07" db="EMBL/GenBank/DDBJ databases">
        <title>Sequencing the genomes of 1000 actinobacteria strains.</title>
        <authorList>
            <person name="Klenk H.-P."/>
        </authorList>
    </citation>
    <scope>NUCLEOTIDE SEQUENCE [LARGE SCALE GENOMIC DNA]</scope>
    <source>
        <strain evidence="1 2">DSM 19426</strain>
    </source>
</reference>
<dbReference type="InterPro" id="IPR025833">
    <property type="entry name" value="GDYXXLXY"/>
</dbReference>
<name>A0ABU2C1K9_9ACTN</name>
<dbReference type="EMBL" id="JAVDYG010000001">
    <property type="protein sequence ID" value="MDR7364559.1"/>
    <property type="molecule type" value="Genomic_DNA"/>
</dbReference>
<dbReference type="Proteomes" id="UP001183648">
    <property type="component" value="Unassembled WGS sequence"/>
</dbReference>
<dbReference type="RefSeq" id="WP_310306321.1">
    <property type="nucleotide sequence ID" value="NZ_BAAAPS010000006.1"/>
</dbReference>
<organism evidence="1 2">
    <name type="scientific">Nocardioides marmoribigeumensis</name>
    <dbReference type="NCBI Taxonomy" id="433649"/>
    <lineage>
        <taxon>Bacteria</taxon>
        <taxon>Bacillati</taxon>
        <taxon>Actinomycetota</taxon>
        <taxon>Actinomycetes</taxon>
        <taxon>Propionibacteriales</taxon>
        <taxon>Nocardioidaceae</taxon>
        <taxon>Nocardioides</taxon>
    </lineage>
</organism>
<protein>
    <submittedName>
        <fullName evidence="1">Membrane-anchored protein</fullName>
    </submittedName>
</protein>
<sequence>MTTTLPSATTGTDRRRLALWLPLLFVLQLLLVGLAVLPQLSARATGDEIRLAVKPVDPIDPFRGAYVTLGYPDLRRNDSTSADGGAGSMEDGEKGAVFVSLARKGDVWAATDWSRSRPSSGRYLRCDDHAWQIRCGIESYFLPQDEAAKVQDQVSEGTLVAVVKVDSRGNAAIVGLEKP</sequence>